<accession>A0A3B7LT81</accession>
<reference evidence="2" key="1">
    <citation type="submission" date="2018-09" db="EMBL/GenBank/DDBJ databases">
        <title>The complete genome of Acinetobacter sp. strain WCHAc010005.</title>
        <authorList>
            <person name="Hu Y."/>
            <person name="Long H."/>
            <person name="Feng Y."/>
            <person name="Zong Z."/>
        </authorList>
    </citation>
    <scope>NUCLEOTIDE SEQUENCE [LARGE SCALE GENOMIC DNA]</scope>
    <source>
        <strain evidence="2">WCHAc010005</strain>
    </source>
</reference>
<dbReference type="EMBL" id="CP032134">
    <property type="protein sequence ID" value="AXY56042.1"/>
    <property type="molecule type" value="Genomic_DNA"/>
</dbReference>
<sequence>MENCCVEIYLALSTKAHKAFYGVSNRDSSEELMEQCIHGGRQAQVFASGAVFMATWLICRRNKKISSVSAVLLIFFLRVGEKQTSDTF</sequence>
<dbReference type="Proteomes" id="UP000263753">
    <property type="component" value="Chromosome"/>
</dbReference>
<evidence type="ECO:0000313" key="2">
    <source>
        <dbReference type="Proteomes" id="UP000263753"/>
    </source>
</evidence>
<organism evidence="1 2">
    <name type="scientific">Acinetobacter chinensis</name>
    <dbReference type="NCBI Taxonomy" id="2004650"/>
    <lineage>
        <taxon>Bacteria</taxon>
        <taxon>Pseudomonadati</taxon>
        <taxon>Pseudomonadota</taxon>
        <taxon>Gammaproteobacteria</taxon>
        <taxon>Moraxellales</taxon>
        <taxon>Moraxellaceae</taxon>
        <taxon>Acinetobacter</taxon>
    </lineage>
</organism>
<dbReference type="KEGG" id="achi:CDG60_05285"/>
<proteinExistence type="predicted"/>
<dbReference type="AlphaFoldDB" id="A0A3B7LT81"/>
<evidence type="ECO:0000313" key="1">
    <source>
        <dbReference type="EMBL" id="AXY56042.1"/>
    </source>
</evidence>
<gene>
    <name evidence="1" type="ORF">CDG60_05285</name>
</gene>
<protein>
    <submittedName>
        <fullName evidence="1">Uncharacterized protein</fullName>
    </submittedName>
</protein>
<name>A0A3B7LT81_9GAMM</name>